<protein>
    <submittedName>
        <fullName evidence="1">Uncharacterized protein</fullName>
    </submittedName>
</protein>
<name>A0A094PU35_9ZZZZ</name>
<dbReference type="EMBL" id="JNSL01000197">
    <property type="protein sequence ID" value="KGA13204.1"/>
    <property type="molecule type" value="Genomic_DNA"/>
</dbReference>
<organism evidence="1">
    <name type="scientific">freshwater metagenome</name>
    <dbReference type="NCBI Taxonomy" id="449393"/>
    <lineage>
        <taxon>unclassified sequences</taxon>
        <taxon>metagenomes</taxon>
        <taxon>ecological metagenomes</taxon>
    </lineage>
</organism>
<proteinExistence type="predicted"/>
<gene>
    <name evidence="1" type="ORF">GM51_20400</name>
</gene>
<dbReference type="AlphaFoldDB" id="A0A094PU35"/>
<evidence type="ECO:0000313" key="1">
    <source>
        <dbReference type="EMBL" id="KGA13204.1"/>
    </source>
</evidence>
<reference evidence="1" key="1">
    <citation type="submission" date="2014-06" db="EMBL/GenBank/DDBJ databases">
        <title>Key roles for freshwater Actinobacteria revealed by deep metagenomic sequencing.</title>
        <authorList>
            <person name="Ghai R."/>
            <person name="Mizuno C.M."/>
            <person name="Picazo A."/>
            <person name="Camacho A."/>
            <person name="Rodriguez-Valera F."/>
        </authorList>
    </citation>
    <scope>NUCLEOTIDE SEQUENCE</scope>
</reference>
<accession>A0A094PU35</accession>
<comment type="caution">
    <text evidence="1">The sequence shown here is derived from an EMBL/GenBank/DDBJ whole genome shotgun (WGS) entry which is preliminary data.</text>
</comment>
<sequence>MSPVKAKVISAGGGVVVVVVEVVVGALDVEVVSASGTEVGLAMVVTFGLFAGDEIVP</sequence>